<organism evidence="1 2">
    <name type="scientific">Mycena metata</name>
    <dbReference type="NCBI Taxonomy" id="1033252"/>
    <lineage>
        <taxon>Eukaryota</taxon>
        <taxon>Fungi</taxon>
        <taxon>Dikarya</taxon>
        <taxon>Basidiomycota</taxon>
        <taxon>Agaricomycotina</taxon>
        <taxon>Agaricomycetes</taxon>
        <taxon>Agaricomycetidae</taxon>
        <taxon>Agaricales</taxon>
        <taxon>Marasmiineae</taxon>
        <taxon>Mycenaceae</taxon>
        <taxon>Mycena</taxon>
    </lineage>
</organism>
<proteinExistence type="predicted"/>
<reference evidence="1" key="1">
    <citation type="submission" date="2023-03" db="EMBL/GenBank/DDBJ databases">
        <title>Massive genome expansion in bonnet fungi (Mycena s.s.) driven by repeated elements and novel gene families across ecological guilds.</title>
        <authorList>
            <consortium name="Lawrence Berkeley National Laboratory"/>
            <person name="Harder C.B."/>
            <person name="Miyauchi S."/>
            <person name="Viragh M."/>
            <person name="Kuo A."/>
            <person name="Thoen E."/>
            <person name="Andreopoulos B."/>
            <person name="Lu D."/>
            <person name="Skrede I."/>
            <person name="Drula E."/>
            <person name="Henrissat B."/>
            <person name="Morin E."/>
            <person name="Kohler A."/>
            <person name="Barry K."/>
            <person name="LaButti K."/>
            <person name="Morin E."/>
            <person name="Salamov A."/>
            <person name="Lipzen A."/>
            <person name="Mereny Z."/>
            <person name="Hegedus B."/>
            <person name="Baldrian P."/>
            <person name="Stursova M."/>
            <person name="Weitz H."/>
            <person name="Taylor A."/>
            <person name="Grigoriev I.V."/>
            <person name="Nagy L.G."/>
            <person name="Martin F."/>
            <person name="Kauserud H."/>
        </authorList>
    </citation>
    <scope>NUCLEOTIDE SEQUENCE</scope>
    <source>
        <strain evidence="1">CBHHK182m</strain>
    </source>
</reference>
<dbReference type="Gene3D" id="3.80.10.10">
    <property type="entry name" value="Ribonuclease Inhibitor"/>
    <property type="match status" value="1"/>
</dbReference>
<comment type="caution">
    <text evidence="1">The sequence shown here is derived from an EMBL/GenBank/DDBJ whole genome shotgun (WGS) entry which is preliminary data.</text>
</comment>
<evidence type="ECO:0000313" key="1">
    <source>
        <dbReference type="EMBL" id="KAJ7724873.1"/>
    </source>
</evidence>
<dbReference type="Proteomes" id="UP001215598">
    <property type="component" value="Unassembled WGS sequence"/>
</dbReference>
<dbReference type="AlphaFoldDB" id="A0AAD7HNV8"/>
<evidence type="ECO:0000313" key="2">
    <source>
        <dbReference type="Proteomes" id="UP001215598"/>
    </source>
</evidence>
<evidence type="ECO:0008006" key="3">
    <source>
        <dbReference type="Google" id="ProtNLM"/>
    </source>
</evidence>
<dbReference type="SUPFAM" id="SSF52047">
    <property type="entry name" value="RNI-like"/>
    <property type="match status" value="1"/>
</dbReference>
<dbReference type="EMBL" id="JARKIB010000198">
    <property type="protein sequence ID" value="KAJ7724873.1"/>
    <property type="molecule type" value="Genomic_DNA"/>
</dbReference>
<accession>A0AAD7HNV8</accession>
<protein>
    <recommendedName>
        <fullName evidence="3">F-box domain-containing protein</fullName>
    </recommendedName>
</protein>
<name>A0AAD7HNV8_9AGAR</name>
<sequence>MQHPLNRASTVATTLPRQRRALASMDPNAALRAEFHHLSLSISRQKLRLDDLQTQLDSIVYPVLTLPVEITSKIFVECLPHKREKGVVNPREAPLLLMQVCRAWRNTAISTLALWSTFDVVRPNRPDLTQLALVWFERAAMRPRSVKIEGPLSNADDFIKIFRQCSREMHSLDFHTSRKDLDSMGSSRFDLESLRTLSIRVGSQPFQQHVDPLYIFQNAHRLRELASDVGPSLLHLPWAQLTKFTGELYTPAQCLEAIDSMPNLTECALAASRTWSDSPIIRHRKLRHLTLFSPPSDHRSCSATVLGYLTLPALETLKIREVGEFTGVLLDKFLRRSLPSLRQLVVCPEEIVGNNTEILLSPAFIALPLTELEIGTPFPAFISHFFDNLARTAGFLPQLRALSVRNCDGPRGPNVGRILSEAAVAITRRRNNTSGPQLQLFHVTGRQRPVSSFTETELLPFIHLKESGMDIHIDSNEDVSLGIAWQLKTSSLQSILGVKNTS</sequence>
<gene>
    <name evidence="1" type="ORF">B0H16DRAFT_1384676</name>
</gene>
<keyword evidence="2" id="KW-1185">Reference proteome</keyword>
<dbReference type="InterPro" id="IPR032675">
    <property type="entry name" value="LRR_dom_sf"/>
</dbReference>